<dbReference type="EMBL" id="QLYR01000001">
    <property type="protein sequence ID" value="RAQ30736.1"/>
    <property type="molecule type" value="Genomic_DNA"/>
</dbReference>
<evidence type="ECO:0000313" key="3">
    <source>
        <dbReference type="EMBL" id="RAQ30736.1"/>
    </source>
</evidence>
<keyword evidence="2" id="KW-0472">Membrane</keyword>
<evidence type="ECO:0000256" key="1">
    <source>
        <dbReference type="SAM" id="MobiDB-lite"/>
    </source>
</evidence>
<comment type="caution">
    <text evidence="3">The sequence shown here is derived from an EMBL/GenBank/DDBJ whole genome shotgun (WGS) entry which is preliminary data.</text>
</comment>
<feature type="compositionally biased region" description="Low complexity" evidence="1">
    <location>
        <begin position="140"/>
        <end position="158"/>
    </location>
</feature>
<name>A0A328UGH0_9FIRM</name>
<protein>
    <submittedName>
        <fullName evidence="3">Uncharacterized protein</fullName>
    </submittedName>
</protein>
<keyword evidence="4" id="KW-1185">Reference proteome</keyword>
<keyword evidence="2" id="KW-1133">Transmembrane helix</keyword>
<feature type="transmembrane region" description="Helical" evidence="2">
    <location>
        <begin position="209"/>
        <end position="232"/>
    </location>
</feature>
<evidence type="ECO:0000256" key="2">
    <source>
        <dbReference type="SAM" id="Phobius"/>
    </source>
</evidence>
<feature type="region of interest" description="Disordered" evidence="1">
    <location>
        <begin position="1"/>
        <end position="29"/>
    </location>
</feature>
<keyword evidence="2" id="KW-0812">Transmembrane</keyword>
<feature type="region of interest" description="Disordered" evidence="1">
    <location>
        <begin position="63"/>
        <end position="184"/>
    </location>
</feature>
<accession>A0A328UGH0</accession>
<proteinExistence type="predicted"/>
<organism evidence="3 4">
    <name type="scientific">Hydrogeniiclostridium mannosilyticum</name>
    <dbReference type="NCBI Taxonomy" id="2764322"/>
    <lineage>
        <taxon>Bacteria</taxon>
        <taxon>Bacillati</taxon>
        <taxon>Bacillota</taxon>
        <taxon>Clostridia</taxon>
        <taxon>Eubacteriales</taxon>
        <taxon>Acutalibacteraceae</taxon>
        <taxon>Hydrogeniiclostridium</taxon>
    </lineage>
</organism>
<evidence type="ECO:0000313" key="4">
    <source>
        <dbReference type="Proteomes" id="UP000249377"/>
    </source>
</evidence>
<feature type="compositionally biased region" description="Polar residues" evidence="1">
    <location>
        <begin position="167"/>
        <end position="180"/>
    </location>
</feature>
<feature type="compositionally biased region" description="Basic residues" evidence="1">
    <location>
        <begin position="245"/>
        <end position="257"/>
    </location>
</feature>
<feature type="region of interest" description="Disordered" evidence="1">
    <location>
        <begin position="238"/>
        <end position="257"/>
    </location>
</feature>
<dbReference type="AlphaFoldDB" id="A0A328UGH0"/>
<feature type="transmembrane region" description="Helical" evidence="2">
    <location>
        <begin position="36"/>
        <end position="55"/>
    </location>
</feature>
<reference evidence="3 4" key="1">
    <citation type="submission" date="2018-06" db="EMBL/GenBank/DDBJ databases">
        <title>Noncontiguous genome sequence of Ruminococcaceae bacterium ASD2818.</title>
        <authorList>
            <person name="Chaplin A.V."/>
            <person name="Sokolova S.R."/>
            <person name="Kochetkova T.O."/>
            <person name="Goltsov A.Y."/>
            <person name="Trofimov D.Y."/>
            <person name="Efimov B.A."/>
        </authorList>
    </citation>
    <scope>NUCLEOTIDE SEQUENCE [LARGE SCALE GENOMIC DNA]</scope>
    <source>
        <strain evidence="3 4">ASD2818</strain>
    </source>
</reference>
<sequence>MPEPFHKNKMWQRAGGRGNTGPADNEERTMKQHKKLLALLAFTICLAFGAAALYTPDVYAVPAEPETRDEASKEPSASADSSSSIPAQTSEDVSTQAPKPEPKPESNPKPASEAQTQAPPKEETQTPAQTTVQNKPGAVSSAPRASAINAASAAGTSSFARSEDPSALSSLQSEAPSEASSGIRLPSVAEVSGAGVLSAPVSDDDNDQINWLGIISWVCIGIGILIVVVVILSNRRPPRSGYGRTRYKRQKSRRRGRKARLLNDKYYRRL</sequence>
<gene>
    <name evidence="3" type="ORF">DPQ25_04445</name>
</gene>
<dbReference type="Proteomes" id="UP000249377">
    <property type="component" value="Unassembled WGS sequence"/>
</dbReference>
<feature type="compositionally biased region" description="Polar residues" evidence="1">
    <location>
        <begin position="125"/>
        <end position="134"/>
    </location>
</feature>
<feature type="compositionally biased region" description="Low complexity" evidence="1">
    <location>
        <begin position="74"/>
        <end position="87"/>
    </location>
</feature>